<dbReference type="InterPro" id="IPR006693">
    <property type="entry name" value="AB_hydrolase_lipase"/>
</dbReference>
<dbReference type="GO" id="GO:0016788">
    <property type="term" value="F:hydrolase activity, acting on ester bonds"/>
    <property type="evidence" value="ECO:0007669"/>
    <property type="project" value="InterPro"/>
</dbReference>
<dbReference type="InterPro" id="IPR029058">
    <property type="entry name" value="AB_hydrolase_fold"/>
</dbReference>
<proteinExistence type="inferred from homology"/>
<evidence type="ECO:0000256" key="9">
    <source>
        <dbReference type="PIRNR" id="PIRNR000862"/>
    </source>
</evidence>
<dbReference type="SUPFAM" id="SSF53474">
    <property type="entry name" value="alpha/beta-Hydrolases"/>
    <property type="match status" value="1"/>
</dbReference>
<dbReference type="PANTHER" id="PTHR11005">
    <property type="entry name" value="LYSOSOMAL ACID LIPASE-RELATED"/>
    <property type="match status" value="1"/>
</dbReference>
<dbReference type="InterPro" id="IPR025483">
    <property type="entry name" value="Lipase_euk"/>
</dbReference>
<evidence type="ECO:0000256" key="1">
    <source>
        <dbReference type="ARBA" id="ARBA00004227"/>
    </source>
</evidence>
<evidence type="ECO:0000256" key="10">
    <source>
        <dbReference type="PIRSR" id="PIRSR000862-1"/>
    </source>
</evidence>
<feature type="signal peptide" evidence="11">
    <location>
        <begin position="1"/>
        <end position="30"/>
    </location>
</feature>
<evidence type="ECO:0000313" key="13">
    <source>
        <dbReference type="Proteomes" id="UP000025227"/>
    </source>
</evidence>
<evidence type="ECO:0000256" key="3">
    <source>
        <dbReference type="ARBA" id="ARBA00022729"/>
    </source>
</evidence>
<evidence type="ECO:0000256" key="4">
    <source>
        <dbReference type="ARBA" id="ARBA00022801"/>
    </source>
</evidence>
<keyword evidence="13" id="KW-1185">Reference proteome</keyword>
<dbReference type="PIRSF" id="PIRSF000862">
    <property type="entry name" value="Steryl_ester_lip"/>
    <property type="match status" value="1"/>
</dbReference>
<dbReference type="Gene3D" id="3.40.50.1820">
    <property type="entry name" value="alpha/beta hydrolase"/>
    <property type="match status" value="1"/>
</dbReference>
<evidence type="ECO:0000256" key="11">
    <source>
        <dbReference type="SAM" id="SignalP"/>
    </source>
</evidence>
<protein>
    <recommendedName>
        <fullName evidence="9">Lipase</fullName>
    </recommendedName>
</protein>
<keyword evidence="4 9" id="KW-0378">Hydrolase</keyword>
<name>A0A7I4YG94_HAECO</name>
<dbReference type="GO" id="GO:0016042">
    <property type="term" value="P:lipid catabolic process"/>
    <property type="evidence" value="ECO:0007669"/>
    <property type="project" value="UniProtKB-KW"/>
</dbReference>
<sequence>CEKSSMATIMLLFWIIVVLLQICCHQLAFCEEHKKTVPEIIRHWGYPVEIHHTITEDGYILELHRIPYGKNKSESTTERPVVFLQHGLECSSADWVMNLPEQSAGFVFADAGFDVWMGNMRGNMYSKKHTHLDPDEDRFWNFTWARMAEYDLPAMIDRVLNISGQPYVYYVGHSQGSLTMLVRLSTDPSFCQKIKIMFALAPAVFVTHTKGLMKVLATENSPEFDVWIGKFGSGQFSLSDSLMSYFKPSYCEKEFQRKLCKKLLFKIGGPSKKVIDTTRISVYLSHFPAGTSSLNVLHWVQMGKTGCLSQLDYGEKMNMEIYGQESPPSYDFRKIPHVPIHIFSGGNDWIADDYDIKTYLVPLIEPLIKSNTHLPEYNHFDFTWGTHVADDVHRPIMGIIRESFRLQSEGNCSHVQ</sequence>
<dbReference type="Pfam" id="PF04083">
    <property type="entry name" value="Abhydro_lipase"/>
    <property type="match status" value="1"/>
</dbReference>
<comment type="similarity">
    <text evidence="2 9">Belongs to the AB hydrolase superfamily. Lipase family.</text>
</comment>
<evidence type="ECO:0000259" key="12">
    <source>
        <dbReference type="Pfam" id="PF04083"/>
    </source>
</evidence>
<keyword evidence="7" id="KW-0325">Glycoprotein</keyword>
<organism evidence="13 14">
    <name type="scientific">Haemonchus contortus</name>
    <name type="common">Barber pole worm</name>
    <dbReference type="NCBI Taxonomy" id="6289"/>
    <lineage>
        <taxon>Eukaryota</taxon>
        <taxon>Metazoa</taxon>
        <taxon>Ecdysozoa</taxon>
        <taxon>Nematoda</taxon>
        <taxon>Chromadorea</taxon>
        <taxon>Rhabditida</taxon>
        <taxon>Rhabditina</taxon>
        <taxon>Rhabditomorpha</taxon>
        <taxon>Strongyloidea</taxon>
        <taxon>Trichostrongylidae</taxon>
        <taxon>Haemonchus</taxon>
    </lineage>
</organism>
<dbReference type="OrthoDB" id="9974421at2759"/>
<feature type="chain" id="PRO_5035482965" description="Lipase" evidence="11">
    <location>
        <begin position="31"/>
        <end position="416"/>
    </location>
</feature>
<feature type="active site" description="Nucleophile" evidence="10">
    <location>
        <position position="174"/>
    </location>
</feature>
<keyword evidence="8" id="KW-0458">Lysosome</keyword>
<dbReference type="Proteomes" id="UP000025227">
    <property type="component" value="Unplaced"/>
</dbReference>
<evidence type="ECO:0000313" key="14">
    <source>
        <dbReference type="WBParaSite" id="HCON_00095570-00001"/>
    </source>
</evidence>
<evidence type="ECO:0000256" key="8">
    <source>
        <dbReference type="ARBA" id="ARBA00023228"/>
    </source>
</evidence>
<dbReference type="GO" id="GO:0043202">
    <property type="term" value="C:lysosomal lumen"/>
    <property type="evidence" value="ECO:0007669"/>
    <property type="project" value="UniProtKB-SubCell"/>
</dbReference>
<keyword evidence="6" id="KW-0443">Lipid metabolism</keyword>
<evidence type="ECO:0000256" key="5">
    <source>
        <dbReference type="ARBA" id="ARBA00022963"/>
    </source>
</evidence>
<dbReference type="WBParaSite" id="HCON_00095570-00001">
    <property type="protein sequence ID" value="HCON_00095570-00001"/>
    <property type="gene ID" value="HCON_00095570"/>
</dbReference>
<dbReference type="FunFam" id="3.40.50.1820:FF:000021">
    <property type="entry name" value="Lipase"/>
    <property type="match status" value="1"/>
</dbReference>
<keyword evidence="3 11" id="KW-0732">Signal</keyword>
<accession>A0A7I4YG94</accession>
<reference evidence="14" key="1">
    <citation type="submission" date="2020-12" db="UniProtKB">
        <authorList>
            <consortium name="WormBaseParasite"/>
        </authorList>
    </citation>
    <scope>IDENTIFICATION</scope>
    <source>
        <strain evidence="14">MHco3</strain>
    </source>
</reference>
<comment type="subcellular location">
    <subcellularLocation>
        <location evidence="1">Lysosome lumen</location>
    </subcellularLocation>
</comment>
<evidence type="ECO:0000256" key="6">
    <source>
        <dbReference type="ARBA" id="ARBA00023098"/>
    </source>
</evidence>
<feature type="active site" description="Charge relay system" evidence="10">
    <location>
        <position position="379"/>
    </location>
</feature>
<evidence type="ECO:0000256" key="2">
    <source>
        <dbReference type="ARBA" id="ARBA00010701"/>
    </source>
</evidence>
<keyword evidence="5 9" id="KW-0442">Lipid degradation</keyword>
<dbReference type="AlphaFoldDB" id="A0A7I4YG94"/>
<feature type="domain" description="Partial AB-hydrolase lipase" evidence="12">
    <location>
        <begin position="37"/>
        <end position="99"/>
    </location>
</feature>
<feature type="active site" description="Charge relay system" evidence="10">
    <location>
        <position position="348"/>
    </location>
</feature>
<evidence type="ECO:0000256" key="7">
    <source>
        <dbReference type="ARBA" id="ARBA00023180"/>
    </source>
</evidence>